<evidence type="ECO:0000259" key="1">
    <source>
        <dbReference type="Pfam" id="PF13503"/>
    </source>
</evidence>
<gene>
    <name evidence="2" type="ORF">CRT60_08935</name>
</gene>
<keyword evidence="3" id="KW-1185">Reference proteome</keyword>
<evidence type="ECO:0000313" key="3">
    <source>
        <dbReference type="Proteomes" id="UP000225379"/>
    </source>
</evidence>
<name>A0A2B8BK19_9PROT</name>
<dbReference type="EMBL" id="PDKW01000039">
    <property type="protein sequence ID" value="PGH58069.1"/>
    <property type="molecule type" value="Genomic_DNA"/>
</dbReference>
<dbReference type="Proteomes" id="UP000225379">
    <property type="component" value="Unassembled WGS sequence"/>
</dbReference>
<proteinExistence type="predicted"/>
<dbReference type="AlphaFoldDB" id="A0A2B8BK19"/>
<dbReference type="OrthoDB" id="6431152at2"/>
<accession>A0A2B8BK19</accession>
<comment type="caution">
    <text evidence="2">The sequence shown here is derived from an EMBL/GenBank/DDBJ whole genome shotgun (WGS) entry which is preliminary data.</text>
</comment>
<protein>
    <recommendedName>
        <fullName evidence="1">DUF4123 domain-containing protein</fullName>
    </recommendedName>
</protein>
<reference evidence="3" key="1">
    <citation type="submission" date="2017-10" db="EMBL/GenBank/DDBJ databases">
        <authorList>
            <person name="Kravchenko I.K."/>
            <person name="Grouzdev D.S."/>
        </authorList>
    </citation>
    <scope>NUCLEOTIDE SEQUENCE [LARGE SCALE GENOMIC DNA]</scope>
    <source>
        <strain evidence="3">B2</strain>
    </source>
</reference>
<feature type="domain" description="DUF4123" evidence="1">
    <location>
        <begin position="21"/>
        <end position="137"/>
    </location>
</feature>
<dbReference type="InterPro" id="IPR025391">
    <property type="entry name" value="DUF4123"/>
</dbReference>
<evidence type="ECO:0000313" key="2">
    <source>
        <dbReference type="EMBL" id="PGH58069.1"/>
    </source>
</evidence>
<dbReference type="RefSeq" id="WP_098736054.1">
    <property type="nucleotide sequence ID" value="NZ_PDKW01000039.1"/>
</dbReference>
<dbReference type="Pfam" id="PF13503">
    <property type="entry name" value="DUF4123"/>
    <property type="match status" value="1"/>
</dbReference>
<organism evidence="2 3">
    <name type="scientific">Azospirillum palustre</name>
    <dbReference type="NCBI Taxonomy" id="2044885"/>
    <lineage>
        <taxon>Bacteria</taxon>
        <taxon>Pseudomonadati</taxon>
        <taxon>Pseudomonadota</taxon>
        <taxon>Alphaproteobacteria</taxon>
        <taxon>Rhodospirillales</taxon>
        <taxon>Azospirillaceae</taxon>
        <taxon>Azospirillum</taxon>
    </lineage>
</organism>
<sequence length="177" mass="19557">MITEQALRALAGTLFADRLTVYAVIDGAGCPALLPMLDRHGVPSICLYRGELEPELAEAAPYLAELVPESPFTRWFLGEGWDRHWGILLKTDAGLTEVRSHLRHLTMARLPDGRVVYFRFYDPRVARVFLPTCTPEQAIHFFGPASAIFMEGERPATLLRMEPGPDGVLAAPMPLGG</sequence>